<accession>A0A412IEQ6</accession>
<dbReference type="EMBL" id="QRVJ01000014">
    <property type="protein sequence ID" value="RGS35418.1"/>
    <property type="molecule type" value="Genomic_DNA"/>
</dbReference>
<dbReference type="Proteomes" id="UP000283341">
    <property type="component" value="Unassembled WGS sequence"/>
</dbReference>
<keyword evidence="1" id="KW-0472">Membrane</keyword>
<feature type="transmembrane region" description="Helical" evidence="1">
    <location>
        <begin position="9"/>
        <end position="27"/>
    </location>
</feature>
<gene>
    <name evidence="2" type="ORF">DWX97_15995</name>
</gene>
<evidence type="ECO:0000256" key="1">
    <source>
        <dbReference type="SAM" id="Phobius"/>
    </source>
</evidence>
<dbReference type="RefSeq" id="WP_118403041.1">
    <property type="nucleotide sequence ID" value="NZ_JBCONJ010000591.1"/>
</dbReference>
<dbReference type="AlphaFoldDB" id="A0A412IEQ6"/>
<organism evidence="2 3">
    <name type="scientific">Bacteroides cellulosilyticus</name>
    <dbReference type="NCBI Taxonomy" id="246787"/>
    <lineage>
        <taxon>Bacteria</taxon>
        <taxon>Pseudomonadati</taxon>
        <taxon>Bacteroidota</taxon>
        <taxon>Bacteroidia</taxon>
        <taxon>Bacteroidales</taxon>
        <taxon>Bacteroidaceae</taxon>
        <taxon>Bacteroides</taxon>
    </lineage>
</organism>
<name>A0A412IEQ6_9BACE</name>
<protein>
    <submittedName>
        <fullName evidence="2">Uncharacterized protein</fullName>
    </submittedName>
</protein>
<keyword evidence="1" id="KW-0812">Transmembrane</keyword>
<reference evidence="2 3" key="1">
    <citation type="submission" date="2018-08" db="EMBL/GenBank/DDBJ databases">
        <title>A genome reference for cultivated species of the human gut microbiota.</title>
        <authorList>
            <person name="Zou Y."/>
            <person name="Xue W."/>
            <person name="Luo G."/>
        </authorList>
    </citation>
    <scope>NUCLEOTIDE SEQUENCE [LARGE SCALE GENOMIC DNA]</scope>
    <source>
        <strain evidence="2 3">AF22-3AC</strain>
    </source>
</reference>
<evidence type="ECO:0000313" key="2">
    <source>
        <dbReference type="EMBL" id="RGS35418.1"/>
    </source>
</evidence>
<sequence>MMQISMRRIGLFAVFIILFFLSLYQYLRFDKTKSILLSIIEKQKDEFHRQIVKRESAYYAMKEIIDMQFQNEGRRMQPDDIVCEDGNKFYCLKDVIHSECIVVRLSQNNCSPCINALMTILQKQNMHNTIFFVNYENEQFLDDLKKYKVQSRFFKAGLLPLPIDSLNIPYCFVVDKALNIDNIFIPNKDVLDQTIQYFEVMNRRLLH</sequence>
<comment type="caution">
    <text evidence="2">The sequence shown here is derived from an EMBL/GenBank/DDBJ whole genome shotgun (WGS) entry which is preliminary data.</text>
</comment>
<evidence type="ECO:0000313" key="3">
    <source>
        <dbReference type="Proteomes" id="UP000283341"/>
    </source>
</evidence>
<keyword evidence="1" id="KW-1133">Transmembrane helix</keyword>
<proteinExistence type="predicted"/>